<name>A0A813EC29_POLGL</name>
<protein>
    <submittedName>
        <fullName evidence="1">Uncharacterized protein</fullName>
    </submittedName>
</protein>
<reference evidence="1" key="1">
    <citation type="submission" date="2021-02" db="EMBL/GenBank/DDBJ databases">
        <authorList>
            <person name="Dougan E. K."/>
            <person name="Rhodes N."/>
            <person name="Thang M."/>
            <person name="Chan C."/>
        </authorList>
    </citation>
    <scope>NUCLEOTIDE SEQUENCE</scope>
</reference>
<dbReference type="AlphaFoldDB" id="A0A813EC29"/>
<dbReference type="InterPro" id="IPR054220">
    <property type="entry name" value="DUF6940"/>
</dbReference>
<gene>
    <name evidence="1" type="ORF">PGLA1383_LOCUS13683</name>
</gene>
<proteinExistence type="predicted"/>
<sequence>DFAKYLNSPPGSARRQVLSFDCPGSGRTFIAPRGDSEPLHPKGRDYEDTARFLRSVFVPDSQKDALWQELGKQVARALAQGEAGPLWVTNERLTCDSQSPACTALIVSSDSSCVTWMPYRPDATYGRALGGA</sequence>
<evidence type="ECO:0000313" key="2">
    <source>
        <dbReference type="Proteomes" id="UP000654075"/>
    </source>
</evidence>
<comment type="caution">
    <text evidence="1">The sequence shown here is derived from an EMBL/GenBank/DDBJ whole genome shotgun (WGS) entry which is preliminary data.</text>
</comment>
<keyword evidence="2" id="KW-1185">Reference proteome</keyword>
<accession>A0A813EC29</accession>
<evidence type="ECO:0000313" key="1">
    <source>
        <dbReference type="EMBL" id="CAE8595166.1"/>
    </source>
</evidence>
<dbReference type="Proteomes" id="UP000654075">
    <property type="component" value="Unassembled WGS sequence"/>
</dbReference>
<dbReference type="EMBL" id="CAJNNV010007644">
    <property type="protein sequence ID" value="CAE8595166.1"/>
    <property type="molecule type" value="Genomic_DNA"/>
</dbReference>
<feature type="non-terminal residue" evidence="1">
    <location>
        <position position="132"/>
    </location>
</feature>
<dbReference type="Pfam" id="PF22086">
    <property type="entry name" value="DUF6940"/>
    <property type="match status" value="1"/>
</dbReference>
<organism evidence="1 2">
    <name type="scientific">Polarella glacialis</name>
    <name type="common">Dinoflagellate</name>
    <dbReference type="NCBI Taxonomy" id="89957"/>
    <lineage>
        <taxon>Eukaryota</taxon>
        <taxon>Sar</taxon>
        <taxon>Alveolata</taxon>
        <taxon>Dinophyceae</taxon>
        <taxon>Suessiales</taxon>
        <taxon>Suessiaceae</taxon>
        <taxon>Polarella</taxon>
    </lineage>
</organism>